<comment type="catalytic activity">
    <reaction evidence="1">
        <text>ATP + protein L-histidine = ADP + protein N-phospho-L-histidine.</text>
        <dbReference type="EC" id="2.7.13.3"/>
    </reaction>
</comment>
<dbReference type="PROSITE" id="PS50109">
    <property type="entry name" value="HIS_KIN"/>
    <property type="match status" value="1"/>
</dbReference>
<dbReference type="InterPro" id="IPR003594">
    <property type="entry name" value="HATPase_dom"/>
</dbReference>
<feature type="transmembrane region" description="Helical" evidence="8">
    <location>
        <begin position="44"/>
        <end position="66"/>
    </location>
</feature>
<feature type="transmembrane region" description="Helical" evidence="8">
    <location>
        <begin position="110"/>
        <end position="135"/>
    </location>
</feature>
<feature type="domain" description="Histidine kinase" evidence="9">
    <location>
        <begin position="453"/>
        <end position="544"/>
    </location>
</feature>
<dbReference type="InterPro" id="IPR036890">
    <property type="entry name" value="HATPase_C_sf"/>
</dbReference>
<evidence type="ECO:0000256" key="4">
    <source>
        <dbReference type="ARBA" id="ARBA00022741"/>
    </source>
</evidence>
<protein>
    <recommendedName>
        <fullName evidence="2">histidine kinase</fullName>
        <ecNumber evidence="2">2.7.13.3</ecNumber>
    </recommendedName>
</protein>
<evidence type="ECO:0000256" key="7">
    <source>
        <dbReference type="ARBA" id="ARBA00023012"/>
    </source>
</evidence>
<feature type="transmembrane region" description="Helical" evidence="8">
    <location>
        <begin position="141"/>
        <end position="160"/>
    </location>
</feature>
<organism evidence="10 11">
    <name type="scientific">Paenibacillus baimaensis</name>
    <dbReference type="NCBI Taxonomy" id="2982185"/>
    <lineage>
        <taxon>Bacteria</taxon>
        <taxon>Bacillati</taxon>
        <taxon>Bacillota</taxon>
        <taxon>Bacilli</taxon>
        <taxon>Bacillales</taxon>
        <taxon>Paenibacillaceae</taxon>
        <taxon>Paenibacillus</taxon>
    </lineage>
</organism>
<feature type="transmembrane region" description="Helical" evidence="8">
    <location>
        <begin position="12"/>
        <end position="32"/>
    </location>
</feature>
<name>A0ABT2UED8_9BACL</name>
<dbReference type="Proteomes" id="UP001652445">
    <property type="component" value="Unassembled WGS sequence"/>
</dbReference>
<dbReference type="PANTHER" id="PTHR24421">
    <property type="entry name" value="NITRATE/NITRITE SENSOR PROTEIN NARX-RELATED"/>
    <property type="match status" value="1"/>
</dbReference>
<dbReference type="SMART" id="SM00387">
    <property type="entry name" value="HATPase_c"/>
    <property type="match status" value="1"/>
</dbReference>
<dbReference type="Gene3D" id="1.20.5.1930">
    <property type="match status" value="1"/>
</dbReference>
<evidence type="ECO:0000256" key="6">
    <source>
        <dbReference type="ARBA" id="ARBA00022840"/>
    </source>
</evidence>
<keyword evidence="8" id="KW-0472">Membrane</keyword>
<dbReference type="EC" id="2.7.13.3" evidence="2"/>
<reference evidence="10 11" key="1">
    <citation type="submission" date="2022-09" db="EMBL/GenBank/DDBJ databases">
        <authorList>
            <person name="Han X.L."/>
            <person name="Wang Q."/>
            <person name="Lu T."/>
        </authorList>
    </citation>
    <scope>NUCLEOTIDE SEQUENCE [LARGE SCALE GENOMIC DNA]</scope>
    <source>
        <strain evidence="10 11">WQ 127069</strain>
    </source>
</reference>
<keyword evidence="4" id="KW-0547">Nucleotide-binding</keyword>
<evidence type="ECO:0000256" key="5">
    <source>
        <dbReference type="ARBA" id="ARBA00022777"/>
    </source>
</evidence>
<feature type="transmembrane region" description="Helical" evidence="8">
    <location>
        <begin position="78"/>
        <end position="98"/>
    </location>
</feature>
<dbReference type="Pfam" id="PF02518">
    <property type="entry name" value="HATPase_c"/>
    <property type="match status" value="1"/>
</dbReference>
<keyword evidence="11" id="KW-1185">Reference proteome</keyword>
<keyword evidence="5 10" id="KW-0418">Kinase</keyword>
<evidence type="ECO:0000313" key="10">
    <source>
        <dbReference type="EMBL" id="MCU6793018.1"/>
    </source>
</evidence>
<gene>
    <name evidence="10" type="ORF">OB236_12900</name>
</gene>
<evidence type="ECO:0000256" key="3">
    <source>
        <dbReference type="ARBA" id="ARBA00022679"/>
    </source>
</evidence>
<evidence type="ECO:0000256" key="8">
    <source>
        <dbReference type="SAM" id="Phobius"/>
    </source>
</evidence>
<keyword evidence="8" id="KW-1133">Transmembrane helix</keyword>
<dbReference type="CDD" id="cd16917">
    <property type="entry name" value="HATPase_UhpB-NarQ-NarX-like"/>
    <property type="match status" value="1"/>
</dbReference>
<keyword evidence="7" id="KW-0902">Two-component regulatory system</keyword>
<dbReference type="SUPFAM" id="SSF55781">
    <property type="entry name" value="GAF domain-like"/>
    <property type="match status" value="1"/>
</dbReference>
<dbReference type="SUPFAM" id="SSF55874">
    <property type="entry name" value="ATPase domain of HSP90 chaperone/DNA topoisomerase II/histidine kinase"/>
    <property type="match status" value="1"/>
</dbReference>
<dbReference type="GO" id="GO:0016301">
    <property type="term" value="F:kinase activity"/>
    <property type="evidence" value="ECO:0007669"/>
    <property type="project" value="UniProtKB-KW"/>
</dbReference>
<evidence type="ECO:0000259" key="9">
    <source>
        <dbReference type="PROSITE" id="PS50109"/>
    </source>
</evidence>
<dbReference type="InterPro" id="IPR050482">
    <property type="entry name" value="Sensor_HK_TwoCompSys"/>
</dbReference>
<keyword evidence="6" id="KW-0067">ATP-binding</keyword>
<accession>A0ABT2UED8</accession>
<keyword evidence="3" id="KW-0808">Transferase</keyword>
<dbReference type="RefSeq" id="WP_262684334.1">
    <property type="nucleotide sequence ID" value="NZ_JAOQIO010000036.1"/>
</dbReference>
<comment type="caution">
    <text evidence="10">The sequence shown here is derived from an EMBL/GenBank/DDBJ whole genome shotgun (WGS) entry which is preliminary data.</text>
</comment>
<keyword evidence="8" id="KW-0812">Transmembrane</keyword>
<dbReference type="Pfam" id="PF07730">
    <property type="entry name" value="HisKA_3"/>
    <property type="match status" value="1"/>
</dbReference>
<evidence type="ECO:0000256" key="1">
    <source>
        <dbReference type="ARBA" id="ARBA00000085"/>
    </source>
</evidence>
<dbReference type="InterPro" id="IPR011712">
    <property type="entry name" value="Sig_transdc_His_kin_sub3_dim/P"/>
</dbReference>
<evidence type="ECO:0000313" key="11">
    <source>
        <dbReference type="Proteomes" id="UP001652445"/>
    </source>
</evidence>
<dbReference type="Gene3D" id="3.30.565.10">
    <property type="entry name" value="Histidine kinase-like ATPase, C-terminal domain"/>
    <property type="match status" value="1"/>
</dbReference>
<proteinExistence type="predicted"/>
<dbReference type="EMBL" id="JAOQIO010000036">
    <property type="protein sequence ID" value="MCU6793018.1"/>
    <property type="molecule type" value="Genomic_DNA"/>
</dbReference>
<dbReference type="PANTHER" id="PTHR24421:SF60">
    <property type="entry name" value="SENSOR HISTIDINE KINASE COMP"/>
    <property type="match status" value="1"/>
</dbReference>
<dbReference type="InterPro" id="IPR005467">
    <property type="entry name" value="His_kinase_dom"/>
</dbReference>
<sequence length="546" mass="63624">MANYFYTINEKIVILFFLIGLFLNFIFLLFIYRKHGRESTPLATMIKTVWWSLVISFSPFALLSFIPQLLFSYDWVSSLYTSIFVLFFPLSFAYLILAKKLYDIDLVLRRVLFTVMLSIVPSICLVAIHTLIFQYTLTSQHIALSFIFTVMTIAFILYSFEYFTTKLEFIIFPRKYYLNRAMKKIANNLCSISSFRELKEMVLVDIVNTLQVFGAAIVYKYQDRIETVTEGQISLPAIEGSADVEAWNYPSLLRFEINRHEEYTSYLIMTDKKTNTALSKEDMQWLNFIISYLAVSLENMHLIHKLNMRLQQLASQMPSEQSAQELVWFRKLMFELQEDERRRIATDLHDTTMQDLFFLKKRFASLIEKPEFPQQDIEQMKGILDYVEIINTNLRQNCFELHPHLLHEIGLINTLRKLVEHETPICPFQLEFMAQGAERIEDRDLDAKRHVFRIVQELLNNAKKHSLASIVSITLTAEGNNFLLVYKDDGIGLQAQSETSREIGSSGTGLEQMRSRILSLNGQLNIRKDMESGVYLSVTIPMRKVA</sequence>
<evidence type="ECO:0000256" key="2">
    <source>
        <dbReference type="ARBA" id="ARBA00012438"/>
    </source>
</evidence>